<comment type="caution">
    <text evidence="2">The sequence shown here is derived from an EMBL/GenBank/DDBJ whole genome shotgun (WGS) entry which is preliminary data.</text>
</comment>
<organism evidence="2 3">
    <name type="scientific">candidate division KD3-62 bacterium DG_56</name>
    <dbReference type="NCBI Taxonomy" id="1704032"/>
    <lineage>
        <taxon>Bacteria</taxon>
        <taxon>candidate division KD3-62</taxon>
    </lineage>
</organism>
<dbReference type="EMBL" id="LIZY01000003">
    <property type="protein sequence ID" value="KPJ64901.1"/>
    <property type="molecule type" value="Genomic_DNA"/>
</dbReference>
<feature type="region of interest" description="Disordered" evidence="1">
    <location>
        <begin position="274"/>
        <end position="321"/>
    </location>
</feature>
<sequence length="321" mass="36233">MTETKALAKRDTTLVIKDTPGTHKALISRFGQKEFGDSLTVGQFILICNKYGLNPWMGHMMPFNGRVYIEREGWMHLINREAPGQLAAIDARQASPDEYAQFKVAPDDYFAVATIIRRWPVKGVKPKDWPITTFTRRAILTRRQAQASEAETDARGRGAKARHVVEDPWDMALKQATVRALRMGFNDCLQKATPEGLPPVEPESEGDVIEAQATVINGTDWSRLWVLASERGMDKAAVHAYFGAGPEDGDLKAYAEQRAETQGLPLQQVVEDMADELQHRTNDPTPEERESARPRKPSSRNSQNRRLTDEMRLPREEPSRR</sequence>
<accession>A0A0S7XQW6</accession>
<evidence type="ECO:0000313" key="2">
    <source>
        <dbReference type="EMBL" id="KPJ64901.1"/>
    </source>
</evidence>
<feature type="compositionally biased region" description="Basic and acidic residues" evidence="1">
    <location>
        <begin position="276"/>
        <end position="293"/>
    </location>
</feature>
<dbReference type="AlphaFoldDB" id="A0A0S7XQW6"/>
<protein>
    <submittedName>
        <fullName evidence="2">Uncharacterized protein</fullName>
    </submittedName>
</protein>
<dbReference type="Proteomes" id="UP000052020">
    <property type="component" value="Unassembled WGS sequence"/>
</dbReference>
<evidence type="ECO:0000256" key="1">
    <source>
        <dbReference type="SAM" id="MobiDB-lite"/>
    </source>
</evidence>
<name>A0A0S7XQW6_9BACT</name>
<proteinExistence type="predicted"/>
<evidence type="ECO:0000313" key="3">
    <source>
        <dbReference type="Proteomes" id="UP000052020"/>
    </source>
</evidence>
<feature type="compositionally biased region" description="Basic and acidic residues" evidence="1">
    <location>
        <begin position="306"/>
        <end position="321"/>
    </location>
</feature>
<reference evidence="2 3" key="1">
    <citation type="journal article" date="2015" name="Microbiome">
        <title>Genomic resolution of linkages in carbon, nitrogen, and sulfur cycling among widespread estuary sediment bacteria.</title>
        <authorList>
            <person name="Baker B.J."/>
            <person name="Lazar C.S."/>
            <person name="Teske A.P."/>
            <person name="Dick G.J."/>
        </authorList>
    </citation>
    <scope>NUCLEOTIDE SEQUENCE [LARGE SCALE GENOMIC DNA]</scope>
    <source>
        <strain evidence="2">DG_56</strain>
    </source>
</reference>
<gene>
    <name evidence="2" type="ORF">AMK68_00265</name>
</gene>